<evidence type="ECO:0000256" key="7">
    <source>
        <dbReference type="ARBA" id="ARBA00023204"/>
    </source>
</evidence>
<evidence type="ECO:0000256" key="5">
    <source>
        <dbReference type="ARBA" id="ARBA00022840"/>
    </source>
</evidence>
<dbReference type="AlphaFoldDB" id="A0A4Q9V0U7"/>
<dbReference type="PANTHER" id="PTHR47964">
    <property type="entry name" value="ATP-DEPENDENT DNA HELICASE HOMOLOG RECG, CHLOROPLASTIC"/>
    <property type="match status" value="1"/>
</dbReference>
<keyword evidence="6" id="KW-0238">DNA-binding</keyword>
<dbReference type="GO" id="GO:0003678">
    <property type="term" value="F:DNA helicase activity"/>
    <property type="evidence" value="ECO:0007669"/>
    <property type="project" value="TreeGrafter"/>
</dbReference>
<evidence type="ECO:0000259" key="9">
    <source>
        <dbReference type="PROSITE" id="PS51192"/>
    </source>
</evidence>
<dbReference type="Pfam" id="PF00271">
    <property type="entry name" value="Helicase_C"/>
    <property type="match status" value="1"/>
</dbReference>
<dbReference type="SMART" id="SM00487">
    <property type="entry name" value="DEXDc"/>
    <property type="match status" value="1"/>
</dbReference>
<dbReference type="GO" id="GO:0003677">
    <property type="term" value="F:DNA binding"/>
    <property type="evidence" value="ECO:0007669"/>
    <property type="project" value="UniProtKB-KW"/>
</dbReference>
<evidence type="ECO:0000256" key="3">
    <source>
        <dbReference type="ARBA" id="ARBA00022801"/>
    </source>
</evidence>
<keyword evidence="5" id="KW-0067">ATP-binding</keyword>
<sequence>MHCEEQGLLSAPLERYLGKRSANALAKLNLHTVQDLVFHIPFRLAKRGELMPIQAVNEGDSVTVVARVLSSHIRPMNNRRGFILTVMIGEGMHELELTFFAKHERPLKFHAMKLEPGALAIFSGTVSSYRGALQLTHPEYELIDDGAAVDPQELARPIPIYHAAQKVPSWQIARAVEVLLPQLNESILPDPLPKGWRAQNNLPSRLDALRWLHQPPTEEHWRTAQLRMKYEEAVLLQTVLARRAHRARVLPAPVCKRREDGVLQVFDSMLPFDLTAGQRQVGEEIASDLATEVPMRRLLQGDVGAGKTVVAVRAILQAIDAGKQAVLLAPTEVLAQQHFNSVKALMGELADGGLLGASENAITVELLTGSMSAKEKRAALLRIASGQAQFIIGTHALIQDRVQIPFLGLLIVDEQHRFGVDQRDKLAQGVHMLVMTATPIPRTVAMTTFGDLSVSTLAELPKGRAPITTQLVPAWKETWIDRIWERAREEIDSGGQVYVVCPRILATDTEDDGDEQYVSDEHHGGTGVVQALAAFETDPQRELNSVEKIFGELREKPQLQGINIAAIHGQMAGAEKERIMADFANGQVQMLVSTTVIEVGVDNPRASLMVIMDADRFGLSQLHQLRGRIGRGSRPSLCLAVHSASDGTVAHARLAAFAHTTDGFELARADIELRSEGNVLGSQQSGQRSSLQFLSVLKDENIITQAKEFAVKLIASDPDLVRNAQLAHEVRELEGASETSYLEKG</sequence>
<evidence type="ECO:0000256" key="1">
    <source>
        <dbReference type="ARBA" id="ARBA00022741"/>
    </source>
</evidence>
<dbReference type="InterPro" id="IPR045562">
    <property type="entry name" value="RecG_dom3_C"/>
</dbReference>
<dbReference type="GO" id="GO:0005524">
    <property type="term" value="F:ATP binding"/>
    <property type="evidence" value="ECO:0007669"/>
    <property type="project" value="UniProtKB-KW"/>
</dbReference>
<dbReference type="InterPro" id="IPR014001">
    <property type="entry name" value="Helicase_ATP-bd"/>
</dbReference>
<keyword evidence="12" id="KW-1185">Reference proteome</keyword>
<evidence type="ECO:0000256" key="4">
    <source>
        <dbReference type="ARBA" id="ARBA00022806"/>
    </source>
</evidence>
<evidence type="ECO:0000313" key="11">
    <source>
        <dbReference type="EMBL" id="TBW22264.1"/>
    </source>
</evidence>
<dbReference type="InterPro" id="IPR047112">
    <property type="entry name" value="RecG/Mfd"/>
</dbReference>
<dbReference type="InterPro" id="IPR011545">
    <property type="entry name" value="DEAD/DEAH_box_helicase_dom"/>
</dbReference>
<evidence type="ECO:0000256" key="6">
    <source>
        <dbReference type="ARBA" id="ARBA00023125"/>
    </source>
</evidence>
<keyword evidence="1" id="KW-0547">Nucleotide-binding</keyword>
<dbReference type="EMBL" id="SJDT01000003">
    <property type="protein sequence ID" value="TBW22264.1"/>
    <property type="molecule type" value="Genomic_DNA"/>
</dbReference>
<evidence type="ECO:0000256" key="2">
    <source>
        <dbReference type="ARBA" id="ARBA00022763"/>
    </source>
</evidence>
<dbReference type="InterPro" id="IPR012340">
    <property type="entry name" value="NA-bd_OB-fold"/>
</dbReference>
<feature type="domain" description="Helicase C-terminal" evidence="10">
    <location>
        <begin position="513"/>
        <end position="672"/>
    </location>
</feature>
<dbReference type="PROSITE" id="PS51194">
    <property type="entry name" value="HELICASE_CTER"/>
    <property type="match status" value="1"/>
</dbReference>
<dbReference type="Proteomes" id="UP000293036">
    <property type="component" value="Unassembled WGS sequence"/>
</dbReference>
<dbReference type="GO" id="GO:0016787">
    <property type="term" value="F:hydrolase activity"/>
    <property type="evidence" value="ECO:0007669"/>
    <property type="project" value="UniProtKB-KW"/>
</dbReference>
<dbReference type="InterPro" id="IPR001650">
    <property type="entry name" value="Helicase_C-like"/>
</dbReference>
<dbReference type="OrthoDB" id="9804325at2"/>
<keyword evidence="3" id="KW-0378">Hydrolase</keyword>
<keyword evidence="7" id="KW-0234">DNA repair</keyword>
<name>A0A4Q9V0U7_9ACTO</name>
<dbReference type="Gene3D" id="2.40.50.140">
    <property type="entry name" value="Nucleic acid-binding proteins"/>
    <property type="match status" value="1"/>
</dbReference>
<dbReference type="PROSITE" id="PS51192">
    <property type="entry name" value="HELICASE_ATP_BIND_1"/>
    <property type="match status" value="1"/>
</dbReference>
<accession>A0A4Q9V0U7</accession>
<dbReference type="CDD" id="cd04488">
    <property type="entry name" value="RecG_wedge_OBF"/>
    <property type="match status" value="1"/>
</dbReference>
<dbReference type="Pfam" id="PF00270">
    <property type="entry name" value="DEAD"/>
    <property type="match status" value="1"/>
</dbReference>
<dbReference type="GO" id="GO:0006281">
    <property type="term" value="P:DNA repair"/>
    <property type="evidence" value="ECO:0007669"/>
    <property type="project" value="UniProtKB-KW"/>
</dbReference>
<evidence type="ECO:0000256" key="8">
    <source>
        <dbReference type="ARBA" id="ARBA00049819"/>
    </source>
</evidence>
<dbReference type="SUPFAM" id="SSF50249">
    <property type="entry name" value="Nucleic acid-binding proteins"/>
    <property type="match status" value="1"/>
</dbReference>
<dbReference type="InterPro" id="IPR033454">
    <property type="entry name" value="RecG_wedge"/>
</dbReference>
<gene>
    <name evidence="11" type="ORF">EZJ44_04325</name>
</gene>
<protein>
    <recommendedName>
        <fullName evidence="8">Probable DNA 3'-5' helicase RecG</fullName>
    </recommendedName>
</protein>
<organism evidence="11 12">
    <name type="scientific">Arcanobacterium bovis</name>
    <dbReference type="NCBI Taxonomy" id="2529275"/>
    <lineage>
        <taxon>Bacteria</taxon>
        <taxon>Bacillati</taxon>
        <taxon>Actinomycetota</taxon>
        <taxon>Actinomycetes</taxon>
        <taxon>Actinomycetales</taxon>
        <taxon>Actinomycetaceae</taxon>
        <taxon>Arcanobacterium</taxon>
    </lineage>
</organism>
<feature type="domain" description="Helicase ATP-binding" evidence="9">
    <location>
        <begin position="288"/>
        <end position="457"/>
    </location>
</feature>
<dbReference type="SUPFAM" id="SSF52540">
    <property type="entry name" value="P-loop containing nucleoside triphosphate hydrolases"/>
    <property type="match status" value="2"/>
</dbReference>
<dbReference type="Pfam" id="PF17191">
    <property type="entry name" value="RecG_wedge"/>
    <property type="match status" value="1"/>
</dbReference>
<dbReference type="PANTHER" id="PTHR47964:SF1">
    <property type="entry name" value="ATP-DEPENDENT DNA HELICASE HOMOLOG RECG, CHLOROPLASTIC"/>
    <property type="match status" value="1"/>
</dbReference>
<reference evidence="11 12" key="1">
    <citation type="submission" date="2019-02" db="EMBL/GenBank/DDBJ databases">
        <title>Arcanobacterium bovis sp. nov., isolated from the milk of a cow with mastitis.</title>
        <authorList>
            <person name="Sammra O."/>
            <person name="Foster G."/>
            <person name="Hassan A."/>
            <person name="Alssahen M."/>
            <person name="Laemmler C."/>
            <person name="Borowiak M."/>
            <person name="Malorny B."/>
            <person name="Abdulmawjood A."/>
        </authorList>
    </citation>
    <scope>NUCLEOTIDE SEQUENCE [LARGE SCALE GENOMIC DNA]</scope>
    <source>
        <strain evidence="11 12">C605018/01/1</strain>
    </source>
</reference>
<evidence type="ECO:0000313" key="12">
    <source>
        <dbReference type="Proteomes" id="UP000293036"/>
    </source>
</evidence>
<dbReference type="Pfam" id="PF19833">
    <property type="entry name" value="RecG_dom3_C"/>
    <property type="match status" value="1"/>
</dbReference>
<dbReference type="Gene3D" id="3.40.50.300">
    <property type="entry name" value="P-loop containing nucleotide triphosphate hydrolases"/>
    <property type="match status" value="2"/>
</dbReference>
<dbReference type="InterPro" id="IPR027417">
    <property type="entry name" value="P-loop_NTPase"/>
</dbReference>
<comment type="caution">
    <text evidence="11">The sequence shown here is derived from an EMBL/GenBank/DDBJ whole genome shotgun (WGS) entry which is preliminary data.</text>
</comment>
<dbReference type="SMART" id="SM00490">
    <property type="entry name" value="HELICc"/>
    <property type="match status" value="1"/>
</dbReference>
<evidence type="ECO:0000259" key="10">
    <source>
        <dbReference type="PROSITE" id="PS51194"/>
    </source>
</evidence>
<proteinExistence type="predicted"/>
<keyword evidence="4 11" id="KW-0347">Helicase</keyword>
<keyword evidence="2" id="KW-0227">DNA damage</keyword>